<dbReference type="GO" id="GO:0046872">
    <property type="term" value="F:metal ion binding"/>
    <property type="evidence" value="ECO:0007669"/>
    <property type="project" value="UniProtKB-KW"/>
</dbReference>
<dbReference type="AlphaFoldDB" id="A0A0R2C4E4"/>
<proteinExistence type="predicted"/>
<dbReference type="Pfam" id="PF02255">
    <property type="entry name" value="PTS_IIA"/>
    <property type="match status" value="1"/>
</dbReference>
<evidence type="ECO:0000256" key="5">
    <source>
        <dbReference type="PIRSR" id="PIRSR000699-1"/>
    </source>
</evidence>
<dbReference type="RefSeq" id="WP_054750577.1">
    <property type="nucleotide sequence ID" value="NZ_AYZK01000005.1"/>
</dbReference>
<dbReference type="OrthoDB" id="350602at2"/>
<dbReference type="CDD" id="cd00215">
    <property type="entry name" value="PTS_IIA_lac"/>
    <property type="match status" value="1"/>
</dbReference>
<dbReference type="Gene3D" id="1.20.58.80">
    <property type="entry name" value="Phosphotransferase system, lactose/cellobiose-type IIA subunit"/>
    <property type="match status" value="1"/>
</dbReference>
<comment type="cofactor">
    <cofactor evidence="6">
        <name>Mg(2+)</name>
        <dbReference type="ChEBI" id="CHEBI:18420"/>
    </cofactor>
    <text evidence="6">Binds 1 Mg(2+) ion per trimer.</text>
</comment>
<dbReference type="GO" id="GO:0009401">
    <property type="term" value="P:phosphoenolpyruvate-dependent sugar phosphotransferase system"/>
    <property type="evidence" value="ECO:0007669"/>
    <property type="project" value="UniProtKB-KW"/>
</dbReference>
<dbReference type="PANTHER" id="PTHR34382">
    <property type="entry name" value="PTS SYSTEM N,N'-DIACETYLCHITOBIOSE-SPECIFIC EIIA COMPONENT"/>
    <property type="match status" value="1"/>
</dbReference>
<dbReference type="STRING" id="1423810.FD19_GL001622"/>
<feature type="binding site" evidence="6">
    <location>
        <position position="93"/>
    </location>
    <ligand>
        <name>Mg(2+)</name>
        <dbReference type="ChEBI" id="CHEBI:18420"/>
        <note>ligand shared between all trimeric partners</note>
    </ligand>
</feature>
<feature type="modified residue" description="Phosphohistidine; by HPr" evidence="7">
    <location>
        <position position="90"/>
    </location>
</feature>
<sequence length="122" mass="13192">MADTEDKNEAPEKEEEQNLESIMGLIVNGGNAKSSAFEAIDAAKHGDFDQADAKLQEADDFLGKAHNSQTGMLTAEAQGKHVHVTLLTVHSQDHLMNAITFRDLAGEIVDLYKKLAGQDVAD</sequence>
<reference evidence="8 9" key="1">
    <citation type="journal article" date="2015" name="Genome Announc.">
        <title>Expanding the biotechnology potential of lactobacilli through comparative genomics of 213 strains and associated genera.</title>
        <authorList>
            <person name="Sun Z."/>
            <person name="Harris H.M."/>
            <person name="McCann A."/>
            <person name="Guo C."/>
            <person name="Argimon S."/>
            <person name="Zhang W."/>
            <person name="Yang X."/>
            <person name="Jeffery I.B."/>
            <person name="Cooney J.C."/>
            <person name="Kagawa T.F."/>
            <person name="Liu W."/>
            <person name="Song Y."/>
            <person name="Salvetti E."/>
            <person name="Wrobel A."/>
            <person name="Rasinkangas P."/>
            <person name="Parkhill J."/>
            <person name="Rea M.C."/>
            <person name="O'Sullivan O."/>
            <person name="Ritari J."/>
            <person name="Douillard F.P."/>
            <person name="Paul Ross R."/>
            <person name="Yang R."/>
            <person name="Briner A.E."/>
            <person name="Felis G.E."/>
            <person name="de Vos W.M."/>
            <person name="Barrangou R."/>
            <person name="Klaenhammer T.R."/>
            <person name="Caufield P.W."/>
            <person name="Cui Y."/>
            <person name="Zhang H."/>
            <person name="O'Toole P.W."/>
        </authorList>
    </citation>
    <scope>NUCLEOTIDE SEQUENCE [LARGE SCALE GENOMIC DNA]</scope>
    <source>
        <strain evidence="8 9">DSM 22698</strain>
    </source>
</reference>
<keyword evidence="4" id="KW-0598">Phosphotransferase system</keyword>
<evidence type="ECO:0000313" key="9">
    <source>
        <dbReference type="Proteomes" id="UP000051789"/>
    </source>
</evidence>
<dbReference type="EMBL" id="AYZK01000005">
    <property type="protein sequence ID" value="KRM86767.1"/>
    <property type="molecule type" value="Genomic_DNA"/>
</dbReference>
<organism evidence="8 9">
    <name type="scientific">Lacticaseibacillus thailandensis DSM 22698 = JCM 13996</name>
    <dbReference type="NCBI Taxonomy" id="1423810"/>
    <lineage>
        <taxon>Bacteria</taxon>
        <taxon>Bacillati</taxon>
        <taxon>Bacillota</taxon>
        <taxon>Bacilli</taxon>
        <taxon>Lactobacillales</taxon>
        <taxon>Lactobacillaceae</taxon>
        <taxon>Lacticaseibacillus</taxon>
    </lineage>
</organism>
<keyword evidence="2" id="KW-0762">Sugar transport</keyword>
<evidence type="ECO:0000256" key="6">
    <source>
        <dbReference type="PIRSR" id="PIRSR000699-2"/>
    </source>
</evidence>
<dbReference type="PANTHER" id="PTHR34382:SF7">
    <property type="entry name" value="PTS SYSTEM N,N'-DIACETYLCHITOBIOSE-SPECIFIC EIIA COMPONENT"/>
    <property type="match status" value="1"/>
</dbReference>
<evidence type="ECO:0000256" key="4">
    <source>
        <dbReference type="ARBA" id="ARBA00022683"/>
    </source>
</evidence>
<feature type="active site" description="Tele-phosphohistidine intermediate" evidence="5">
    <location>
        <position position="90"/>
    </location>
</feature>
<keyword evidence="6" id="KW-0460">Magnesium</keyword>
<dbReference type="InterPro" id="IPR036542">
    <property type="entry name" value="PTS_IIA_lac/cel_sf"/>
</dbReference>
<dbReference type="GO" id="GO:0016740">
    <property type="term" value="F:transferase activity"/>
    <property type="evidence" value="ECO:0007669"/>
    <property type="project" value="UniProtKB-KW"/>
</dbReference>
<dbReference type="Proteomes" id="UP000051789">
    <property type="component" value="Unassembled WGS sequence"/>
</dbReference>
<keyword evidence="3" id="KW-0808">Transferase</keyword>
<evidence type="ECO:0000256" key="3">
    <source>
        <dbReference type="ARBA" id="ARBA00022679"/>
    </source>
</evidence>
<keyword evidence="1" id="KW-0813">Transport</keyword>
<accession>A0A0R2C4E4</accession>
<evidence type="ECO:0000256" key="7">
    <source>
        <dbReference type="PROSITE-ProRule" id="PRU00418"/>
    </source>
</evidence>
<dbReference type="SUPFAM" id="SSF46973">
    <property type="entry name" value="Enzyme IIa from lactose specific PTS, IIa-lac"/>
    <property type="match status" value="1"/>
</dbReference>
<dbReference type="PATRIC" id="fig|1423810.4.peg.1670"/>
<keyword evidence="6" id="KW-0479">Metal-binding</keyword>
<keyword evidence="9" id="KW-1185">Reference proteome</keyword>
<evidence type="ECO:0000256" key="1">
    <source>
        <dbReference type="ARBA" id="ARBA00022448"/>
    </source>
</evidence>
<name>A0A0R2C4E4_9LACO</name>
<comment type="caution">
    <text evidence="8">The sequence shown here is derived from an EMBL/GenBank/DDBJ whole genome shotgun (WGS) entry which is preliminary data.</text>
</comment>
<dbReference type="PIRSF" id="PIRSF000699">
    <property type="entry name" value="PTS_IILac_III"/>
    <property type="match status" value="1"/>
</dbReference>
<dbReference type="InterPro" id="IPR003188">
    <property type="entry name" value="PTS_IIA_lac/cel"/>
</dbReference>
<gene>
    <name evidence="8" type="ORF">FD19_GL001622</name>
</gene>
<protein>
    <submittedName>
        <fullName evidence="8">Cellobiose PTS, EIIA</fullName>
    </submittedName>
</protein>
<dbReference type="PROSITE" id="PS51095">
    <property type="entry name" value="PTS_EIIA_TYPE_3"/>
    <property type="match status" value="1"/>
</dbReference>
<evidence type="ECO:0000313" key="8">
    <source>
        <dbReference type="EMBL" id="KRM86767.1"/>
    </source>
</evidence>
<evidence type="ECO:0000256" key="2">
    <source>
        <dbReference type="ARBA" id="ARBA00022597"/>
    </source>
</evidence>